<evidence type="ECO:0000256" key="4">
    <source>
        <dbReference type="ARBA" id="ARBA00023136"/>
    </source>
</evidence>
<dbReference type="PANTHER" id="PTHR33514">
    <property type="entry name" value="PROTEIN ABCI12, CHLOROPLASTIC"/>
    <property type="match status" value="1"/>
</dbReference>
<dbReference type="EMBL" id="DSUH01000195">
    <property type="protein sequence ID" value="HGU32849.1"/>
    <property type="molecule type" value="Genomic_DNA"/>
</dbReference>
<keyword evidence="3 5" id="KW-1133">Transmembrane helix</keyword>
<evidence type="ECO:0000256" key="2">
    <source>
        <dbReference type="ARBA" id="ARBA00022692"/>
    </source>
</evidence>
<evidence type="ECO:0000256" key="3">
    <source>
        <dbReference type="ARBA" id="ARBA00022989"/>
    </source>
</evidence>
<evidence type="ECO:0000256" key="1">
    <source>
        <dbReference type="ARBA" id="ARBA00004141"/>
    </source>
</evidence>
<proteinExistence type="predicted"/>
<sequence length="233" mass="26435">MFPQQDRRWTWIHRLHPFTKMAVGIGFSFLALFMNNPWSLSLIQAFLIAVGWMAGLRISVNHLIAASAFLIGFILLTFSAGSTATHAVVYTLRLVVLISATPIFAQTTSPQDLTRSLSSLSLPQGVLMALVLVWRFFPMMRKDMLVIRQAAHLRGIDQGPWMQRIFRGTLIPLIFCAMDYTERLSLALELRGFSPDALRTSRWIPKAQWTDLLFSLSAIICSVVSVLLQWRLR</sequence>
<feature type="transmembrane region" description="Helical" evidence="5">
    <location>
        <begin position="87"/>
        <end position="105"/>
    </location>
</feature>
<dbReference type="PANTHER" id="PTHR33514:SF13">
    <property type="entry name" value="PROTEIN ABCI12, CHLOROPLASTIC"/>
    <property type="match status" value="1"/>
</dbReference>
<gene>
    <name evidence="6" type="ORF">ENS29_08335</name>
</gene>
<comment type="subcellular location">
    <subcellularLocation>
        <location evidence="1">Membrane</location>
        <topology evidence="1">Multi-pass membrane protein</topology>
    </subcellularLocation>
</comment>
<feature type="transmembrane region" description="Helical" evidence="5">
    <location>
        <begin position="212"/>
        <end position="230"/>
    </location>
</feature>
<evidence type="ECO:0000313" key="6">
    <source>
        <dbReference type="EMBL" id="HGU32849.1"/>
    </source>
</evidence>
<dbReference type="InterPro" id="IPR003339">
    <property type="entry name" value="ABC/ECF_trnsptr_transmembrane"/>
</dbReference>
<comment type="caution">
    <text evidence="6">The sequence shown here is derived from an EMBL/GenBank/DDBJ whole genome shotgun (WGS) entry which is preliminary data.</text>
</comment>
<protein>
    <submittedName>
        <fullName evidence="6">Energy-coupling factor transporter transmembrane protein EcfT</fullName>
    </submittedName>
</protein>
<feature type="transmembrane region" description="Helical" evidence="5">
    <location>
        <begin position="63"/>
        <end position="81"/>
    </location>
</feature>
<dbReference type="AlphaFoldDB" id="A0A7C4RIQ5"/>
<feature type="transmembrane region" description="Helical" evidence="5">
    <location>
        <begin position="12"/>
        <end position="32"/>
    </location>
</feature>
<keyword evidence="2 5" id="KW-0812">Transmembrane</keyword>
<name>A0A7C4RIQ5_9BACT</name>
<keyword evidence="4 5" id="KW-0472">Membrane</keyword>
<accession>A0A7C4RIQ5</accession>
<dbReference type="GO" id="GO:0005886">
    <property type="term" value="C:plasma membrane"/>
    <property type="evidence" value="ECO:0007669"/>
    <property type="project" value="TreeGrafter"/>
</dbReference>
<organism evidence="6">
    <name type="scientific">Desulfatirhabdium butyrativorans</name>
    <dbReference type="NCBI Taxonomy" id="340467"/>
    <lineage>
        <taxon>Bacteria</taxon>
        <taxon>Pseudomonadati</taxon>
        <taxon>Thermodesulfobacteriota</taxon>
        <taxon>Desulfobacteria</taxon>
        <taxon>Desulfobacterales</taxon>
        <taxon>Desulfatirhabdiaceae</taxon>
        <taxon>Desulfatirhabdium</taxon>
    </lineage>
</organism>
<dbReference type="CDD" id="cd16914">
    <property type="entry name" value="EcfT"/>
    <property type="match status" value="1"/>
</dbReference>
<feature type="transmembrane region" description="Helical" evidence="5">
    <location>
        <begin position="117"/>
        <end position="137"/>
    </location>
</feature>
<dbReference type="Pfam" id="PF02361">
    <property type="entry name" value="CbiQ"/>
    <property type="match status" value="1"/>
</dbReference>
<evidence type="ECO:0000256" key="5">
    <source>
        <dbReference type="SAM" id="Phobius"/>
    </source>
</evidence>
<reference evidence="6" key="1">
    <citation type="journal article" date="2020" name="mSystems">
        <title>Genome- and Community-Level Interaction Insights into Carbon Utilization and Element Cycling Functions of Hydrothermarchaeota in Hydrothermal Sediment.</title>
        <authorList>
            <person name="Zhou Z."/>
            <person name="Liu Y."/>
            <person name="Xu W."/>
            <person name="Pan J."/>
            <person name="Luo Z.H."/>
            <person name="Li M."/>
        </authorList>
    </citation>
    <scope>NUCLEOTIDE SEQUENCE [LARGE SCALE GENOMIC DNA]</scope>
    <source>
        <strain evidence="6">SpSt-477</strain>
    </source>
</reference>